<reference evidence="5 6" key="1">
    <citation type="submission" date="2015-08" db="EMBL/GenBank/DDBJ databases">
        <authorList>
            <person name="Babu N.S."/>
            <person name="Beckwith C.J."/>
            <person name="Beseler K.G."/>
            <person name="Brison A."/>
            <person name="Carone J.V."/>
            <person name="Caskin T.P."/>
            <person name="Diamond M."/>
            <person name="Durham M.E."/>
            <person name="Foxe J.M."/>
            <person name="Go M."/>
            <person name="Henderson B.A."/>
            <person name="Jones I.B."/>
            <person name="McGettigan J.A."/>
            <person name="Micheletti S.J."/>
            <person name="Nasrallah M.E."/>
            <person name="Ortiz D."/>
            <person name="Piller C.R."/>
            <person name="Privatt S.R."/>
            <person name="Schneider S.L."/>
            <person name="Sharp S."/>
            <person name="Smith T.C."/>
            <person name="Stanton J.D."/>
            <person name="Ullery H.E."/>
            <person name="Wilson R.J."/>
            <person name="Serrano M.G."/>
            <person name="Buck G."/>
            <person name="Lee V."/>
            <person name="Wang Y."/>
            <person name="Carvalho R."/>
            <person name="Voegtly L."/>
            <person name="Shi R."/>
            <person name="Duckworth R."/>
            <person name="Johnson A."/>
            <person name="Loviza R."/>
            <person name="Walstead R."/>
            <person name="Shah Z."/>
            <person name="Kiflezghi M."/>
            <person name="Wade K."/>
            <person name="Ball S.L."/>
            <person name="Bradley K.W."/>
            <person name="Asai D.J."/>
            <person name="Bowman C.A."/>
            <person name="Russell D.A."/>
            <person name="Pope W.H."/>
            <person name="Jacobs-Sera D."/>
            <person name="Hendrix R.W."/>
            <person name="Hatfull G.F."/>
        </authorList>
    </citation>
    <scope>NUCLEOTIDE SEQUENCE [LARGE SCALE GENOMIC DNA]</scope>
    <source>
        <strain evidence="5 6">DSM 27710</strain>
    </source>
</reference>
<dbReference type="Pfam" id="PF01835">
    <property type="entry name" value="MG2"/>
    <property type="match status" value="1"/>
</dbReference>
<gene>
    <name evidence="5" type="ORF">AKJ08_3720</name>
</gene>
<feature type="region of interest" description="Disordered" evidence="2">
    <location>
        <begin position="1"/>
        <end position="22"/>
    </location>
</feature>
<dbReference type="PANTHER" id="PTHR40094:SF1">
    <property type="entry name" value="UBIQUITIN DOMAIN-CONTAINING PROTEIN"/>
    <property type="match status" value="1"/>
</dbReference>
<organism evidence="5 6">
    <name type="scientific">Vulgatibacter incomptus</name>
    <dbReference type="NCBI Taxonomy" id="1391653"/>
    <lineage>
        <taxon>Bacteria</taxon>
        <taxon>Pseudomonadati</taxon>
        <taxon>Myxococcota</taxon>
        <taxon>Myxococcia</taxon>
        <taxon>Myxococcales</taxon>
        <taxon>Cystobacterineae</taxon>
        <taxon>Vulgatibacteraceae</taxon>
        <taxon>Vulgatibacter</taxon>
    </lineage>
</organism>
<feature type="compositionally biased region" description="Polar residues" evidence="2">
    <location>
        <begin position="8"/>
        <end position="19"/>
    </location>
</feature>
<evidence type="ECO:0000313" key="6">
    <source>
        <dbReference type="Proteomes" id="UP000055590"/>
    </source>
</evidence>
<dbReference type="GO" id="GO:0004866">
    <property type="term" value="F:endopeptidase inhibitor activity"/>
    <property type="evidence" value="ECO:0007669"/>
    <property type="project" value="InterPro"/>
</dbReference>
<sequence length="752" mass="81889">MMKAAETTVKTPARGSSSALGFRLSNADDGIQAIEERKVAAAMPLGKEDAARLLARLPKLAEQPGDAASFSLRARSIPAPRPGVTIDEAFPPIEAPPAVVATPTGPLSVDRYAPEGEVPIAPNVSVTFSEPMVPITSIGELSKESVPARISPEPEGEWRWLGTRTLVFQPTKRMPMATSFSVTVPEGTRAISGQALADEVKWSFTTPPPALESWLPKGSSVSLEPVLFAAFDQAIDPAAMFDNVEIIAGDAKIPARLATQDEIDADEGVRRAIERADEGRWFAFRPERRLPNGTRVRVRIAEGTRGAEGPLPTTKEQSFDFETFGPLNLRQTKCGWDDRCTPYTPFVLRFSNELDGARFDPELVTVSPEIPGMKVSVDDHEITIRGRTKGRTDYAVAIHAALTDVFGQTLDTTVPASFSVGPAVPRLFGPEGEMVVLDPAAPRQYVAYSINEEALRTRVYAVTPEDWRAFASWRSPWSWQREGAPPGRLVVDEVVRPQAAPDDLAATPIDLSAALDHGLGHAVVWVNPARTRKGYEYIEDVVVWVQATELGIQAFLEPDRATAWVTNLADGAPLDGVEVSLLGAGPAVPTKNGLATLPLVHGGYPLVAKRGRDTAFLTEGRSDTETFVQHRYSRAPRWLVFDDRGMYKPSEKVHVKGWLRVAELSRGGDLVAAPPDELGESVKYLVRDPRGAELTGGLVTIDEHGAFDLAFDLPANVNLGEGEVELELIGSSLPNTWKHRFSIQEFRKPEFE</sequence>
<dbReference type="InterPro" id="IPR032812">
    <property type="entry name" value="SbsA_Ig"/>
</dbReference>
<name>A0A0K1PIG2_9BACT</name>
<evidence type="ECO:0000256" key="2">
    <source>
        <dbReference type="SAM" id="MobiDB-lite"/>
    </source>
</evidence>
<feature type="domain" description="Macroglobulin" evidence="3">
    <location>
        <begin position="639"/>
        <end position="726"/>
    </location>
</feature>
<protein>
    <submittedName>
        <fullName evidence="5">Alpha-2-macroglobulin domain protein</fullName>
    </submittedName>
</protein>
<evidence type="ECO:0000313" key="5">
    <source>
        <dbReference type="EMBL" id="AKU93333.1"/>
    </source>
</evidence>
<proteinExistence type="predicted"/>
<evidence type="ECO:0000256" key="1">
    <source>
        <dbReference type="ARBA" id="ARBA00022729"/>
    </source>
</evidence>
<dbReference type="InterPro" id="IPR051802">
    <property type="entry name" value="YfhM-like"/>
</dbReference>
<accession>A0A0K1PIG2</accession>
<dbReference type="Proteomes" id="UP000055590">
    <property type="component" value="Chromosome"/>
</dbReference>
<dbReference type="Gene3D" id="2.60.40.1930">
    <property type="match status" value="1"/>
</dbReference>
<keyword evidence="1" id="KW-0732">Signal</keyword>
<evidence type="ECO:0000259" key="4">
    <source>
        <dbReference type="Pfam" id="PF13205"/>
    </source>
</evidence>
<evidence type="ECO:0000259" key="3">
    <source>
        <dbReference type="Pfam" id="PF01835"/>
    </source>
</evidence>
<dbReference type="AlphaFoldDB" id="A0A0K1PIG2"/>
<dbReference type="Gene3D" id="2.60.40.3710">
    <property type="match status" value="1"/>
</dbReference>
<feature type="domain" description="SbsA Ig-like" evidence="4">
    <location>
        <begin position="113"/>
        <end position="206"/>
    </location>
</feature>
<dbReference type="InterPro" id="IPR002890">
    <property type="entry name" value="MG2"/>
</dbReference>
<dbReference type="KEGG" id="vin:AKJ08_3720"/>
<keyword evidence="6" id="KW-1185">Reference proteome</keyword>
<dbReference type="EMBL" id="CP012332">
    <property type="protein sequence ID" value="AKU93333.1"/>
    <property type="molecule type" value="Genomic_DNA"/>
</dbReference>
<dbReference type="PANTHER" id="PTHR40094">
    <property type="entry name" value="ALPHA-2-MACROGLOBULIN HOMOLOG"/>
    <property type="match status" value="1"/>
</dbReference>
<dbReference type="Pfam" id="PF13205">
    <property type="entry name" value="Big_5"/>
    <property type="match status" value="1"/>
</dbReference>